<dbReference type="PANTHER" id="PTHR10344">
    <property type="entry name" value="THYMIDYLATE KINASE"/>
    <property type="match status" value="1"/>
</dbReference>
<reference evidence="13 14" key="1">
    <citation type="submission" date="2016-10" db="EMBL/GenBank/DDBJ databases">
        <authorList>
            <person name="de Groot N.N."/>
        </authorList>
    </citation>
    <scope>NUCLEOTIDE SEQUENCE [LARGE SCALE GENOMIC DNA]</scope>
    <source>
        <strain evidence="13 14">SLAS-1</strain>
    </source>
</reference>
<dbReference type="SUPFAM" id="SSF52540">
    <property type="entry name" value="P-loop containing nucleoside triphosphate hydrolases"/>
    <property type="match status" value="1"/>
</dbReference>
<dbReference type="PROSITE" id="PS01331">
    <property type="entry name" value="THYMIDYLATE_KINASE"/>
    <property type="match status" value="1"/>
</dbReference>
<dbReference type="NCBIfam" id="TIGR00041">
    <property type="entry name" value="DTMP_kinase"/>
    <property type="match status" value="1"/>
</dbReference>
<evidence type="ECO:0000256" key="6">
    <source>
        <dbReference type="ARBA" id="ARBA00022741"/>
    </source>
</evidence>
<dbReference type="GO" id="GO:0005524">
    <property type="term" value="F:ATP binding"/>
    <property type="evidence" value="ECO:0007669"/>
    <property type="project" value="UniProtKB-UniRule"/>
</dbReference>
<dbReference type="GO" id="GO:0006227">
    <property type="term" value="P:dUDP biosynthetic process"/>
    <property type="evidence" value="ECO:0007669"/>
    <property type="project" value="TreeGrafter"/>
</dbReference>
<dbReference type="FunFam" id="3.40.50.300:FF:000225">
    <property type="entry name" value="Thymidylate kinase"/>
    <property type="match status" value="1"/>
</dbReference>
<dbReference type="InterPro" id="IPR018095">
    <property type="entry name" value="Thymidylate_kin_CS"/>
</dbReference>
<feature type="binding site" evidence="11">
    <location>
        <begin position="10"/>
        <end position="17"/>
    </location>
    <ligand>
        <name>ATP</name>
        <dbReference type="ChEBI" id="CHEBI:30616"/>
    </ligand>
</feature>
<dbReference type="InterPro" id="IPR027417">
    <property type="entry name" value="P-loop_NTPase"/>
</dbReference>
<comment type="catalytic activity">
    <reaction evidence="9 11">
        <text>dTMP + ATP = dTDP + ADP</text>
        <dbReference type="Rhea" id="RHEA:13517"/>
        <dbReference type="ChEBI" id="CHEBI:30616"/>
        <dbReference type="ChEBI" id="CHEBI:58369"/>
        <dbReference type="ChEBI" id="CHEBI:63528"/>
        <dbReference type="ChEBI" id="CHEBI:456216"/>
        <dbReference type="EC" id="2.7.4.9"/>
    </reaction>
</comment>
<dbReference type="AlphaFoldDB" id="A0A1G9QZ15"/>
<dbReference type="Proteomes" id="UP000199476">
    <property type="component" value="Unassembled WGS sequence"/>
</dbReference>
<evidence type="ECO:0000259" key="12">
    <source>
        <dbReference type="Pfam" id="PF02223"/>
    </source>
</evidence>
<sequence>MTGVFITLEGIEGSGKTTQVEKLGDYFKQKGREVKISREPGATPIGESIRDLLLNPGLDSMNRRTEILLYAADRAEHQQKVIAPALEQGKIVISDRYYDSSLAYQGFGRRIDLDMIKKINRWAVRDLKPDLTFLLDLEAEIGLSRARSLAADDLGDRLEREEISFHRRVRQGYLQLACDSDRFVVIKADRDAEDIQKELRKKIEERLL</sequence>
<evidence type="ECO:0000256" key="4">
    <source>
        <dbReference type="ARBA" id="ARBA00022679"/>
    </source>
</evidence>
<evidence type="ECO:0000256" key="9">
    <source>
        <dbReference type="ARBA" id="ARBA00048743"/>
    </source>
</evidence>
<dbReference type="GO" id="GO:0005829">
    <property type="term" value="C:cytosol"/>
    <property type="evidence" value="ECO:0007669"/>
    <property type="project" value="TreeGrafter"/>
</dbReference>
<dbReference type="EMBL" id="FNGO01000019">
    <property type="protein sequence ID" value="SDM16214.1"/>
    <property type="molecule type" value="Genomic_DNA"/>
</dbReference>
<gene>
    <name evidence="11" type="primary">tmk</name>
    <name evidence="13" type="ORF">SAMN04488692_11915</name>
</gene>
<dbReference type="OrthoDB" id="9774907at2"/>
<dbReference type="Gene3D" id="3.40.50.300">
    <property type="entry name" value="P-loop containing nucleotide triphosphate hydrolases"/>
    <property type="match status" value="1"/>
</dbReference>
<proteinExistence type="inferred from homology"/>
<keyword evidence="7 11" id="KW-0418">Kinase</keyword>
<evidence type="ECO:0000256" key="1">
    <source>
        <dbReference type="ARBA" id="ARBA00009776"/>
    </source>
</evidence>
<organism evidence="13 14">
    <name type="scientific">Halarsenatibacter silvermanii</name>
    <dbReference type="NCBI Taxonomy" id="321763"/>
    <lineage>
        <taxon>Bacteria</taxon>
        <taxon>Bacillati</taxon>
        <taxon>Bacillota</taxon>
        <taxon>Clostridia</taxon>
        <taxon>Halanaerobiales</taxon>
        <taxon>Halarsenatibacteraceae</taxon>
        <taxon>Halarsenatibacter</taxon>
    </lineage>
</organism>
<dbReference type="InterPro" id="IPR018094">
    <property type="entry name" value="Thymidylate_kinase"/>
</dbReference>
<evidence type="ECO:0000256" key="7">
    <source>
        <dbReference type="ARBA" id="ARBA00022777"/>
    </source>
</evidence>
<dbReference type="InterPro" id="IPR039430">
    <property type="entry name" value="Thymidylate_kin-like_dom"/>
</dbReference>
<keyword evidence="6 11" id="KW-0547">Nucleotide-binding</keyword>
<evidence type="ECO:0000256" key="2">
    <source>
        <dbReference type="ARBA" id="ARBA00012980"/>
    </source>
</evidence>
<dbReference type="GO" id="GO:0004798">
    <property type="term" value="F:dTMP kinase activity"/>
    <property type="evidence" value="ECO:0007669"/>
    <property type="project" value="UniProtKB-UniRule"/>
</dbReference>
<evidence type="ECO:0000256" key="3">
    <source>
        <dbReference type="ARBA" id="ARBA00017144"/>
    </source>
</evidence>
<evidence type="ECO:0000256" key="11">
    <source>
        <dbReference type="HAMAP-Rule" id="MF_00165"/>
    </source>
</evidence>
<keyword evidence="8 11" id="KW-0067">ATP-binding</keyword>
<protein>
    <recommendedName>
        <fullName evidence="3 11">Thymidylate kinase</fullName>
        <ecNumber evidence="2 11">2.7.4.9</ecNumber>
    </recommendedName>
    <alternativeName>
        <fullName evidence="11">dTMP kinase</fullName>
    </alternativeName>
</protein>
<evidence type="ECO:0000313" key="14">
    <source>
        <dbReference type="Proteomes" id="UP000199476"/>
    </source>
</evidence>
<dbReference type="Pfam" id="PF02223">
    <property type="entry name" value="Thymidylate_kin"/>
    <property type="match status" value="1"/>
</dbReference>
<keyword evidence="4 11" id="KW-0808">Transferase</keyword>
<comment type="function">
    <text evidence="10 11">Phosphorylation of dTMP to form dTDP in both de novo and salvage pathways of dTTP synthesis.</text>
</comment>
<evidence type="ECO:0000256" key="8">
    <source>
        <dbReference type="ARBA" id="ARBA00022840"/>
    </source>
</evidence>
<dbReference type="GO" id="GO:0006235">
    <property type="term" value="P:dTTP biosynthetic process"/>
    <property type="evidence" value="ECO:0007669"/>
    <property type="project" value="UniProtKB-UniRule"/>
</dbReference>
<dbReference type="CDD" id="cd01672">
    <property type="entry name" value="TMPK"/>
    <property type="match status" value="1"/>
</dbReference>
<accession>A0A1G9QZ15</accession>
<feature type="domain" description="Thymidylate kinase-like" evidence="12">
    <location>
        <begin position="8"/>
        <end position="198"/>
    </location>
</feature>
<evidence type="ECO:0000256" key="10">
    <source>
        <dbReference type="ARBA" id="ARBA00057735"/>
    </source>
</evidence>
<name>A0A1G9QZ15_9FIRM</name>
<comment type="similarity">
    <text evidence="1 11">Belongs to the thymidylate kinase family.</text>
</comment>
<keyword evidence="5 11" id="KW-0545">Nucleotide biosynthesis</keyword>
<keyword evidence="14" id="KW-1185">Reference proteome</keyword>
<evidence type="ECO:0000256" key="5">
    <source>
        <dbReference type="ARBA" id="ARBA00022727"/>
    </source>
</evidence>
<dbReference type="STRING" id="321763.SAMN04488692_11915"/>
<dbReference type="EC" id="2.7.4.9" evidence="2 11"/>
<dbReference type="HAMAP" id="MF_00165">
    <property type="entry name" value="Thymidylate_kinase"/>
    <property type="match status" value="1"/>
</dbReference>
<evidence type="ECO:0000313" key="13">
    <source>
        <dbReference type="EMBL" id="SDM16214.1"/>
    </source>
</evidence>
<dbReference type="PANTHER" id="PTHR10344:SF4">
    <property type="entry name" value="UMP-CMP KINASE 2, MITOCHONDRIAL"/>
    <property type="match status" value="1"/>
</dbReference>
<dbReference type="RefSeq" id="WP_089761154.1">
    <property type="nucleotide sequence ID" value="NZ_FNGO01000019.1"/>
</dbReference>
<dbReference type="GO" id="GO:0006233">
    <property type="term" value="P:dTDP biosynthetic process"/>
    <property type="evidence" value="ECO:0007669"/>
    <property type="project" value="InterPro"/>
</dbReference>